<protein>
    <submittedName>
        <fullName evidence="2">Uncharacterized protein</fullName>
    </submittedName>
</protein>
<accession>A0A1V6RCM0</accession>
<feature type="transmembrane region" description="Helical" evidence="1">
    <location>
        <begin position="218"/>
        <end position="235"/>
    </location>
</feature>
<feature type="transmembrane region" description="Helical" evidence="1">
    <location>
        <begin position="185"/>
        <end position="206"/>
    </location>
</feature>
<dbReference type="GO" id="GO:0016020">
    <property type="term" value="C:membrane"/>
    <property type="evidence" value="ECO:0007669"/>
    <property type="project" value="InterPro"/>
</dbReference>
<dbReference type="GO" id="GO:0046873">
    <property type="term" value="F:metal ion transmembrane transporter activity"/>
    <property type="evidence" value="ECO:0007669"/>
    <property type="project" value="InterPro"/>
</dbReference>
<feature type="transmembrane region" description="Helical" evidence="1">
    <location>
        <begin position="111"/>
        <end position="134"/>
    </location>
</feature>
<sequence>MARNDLEYLHDEIESSLQRIPDVCRDIREQLDFVQIRRTNILGILAGLYLPLAFVTSFLGMNLEQYTQLQPSWRNVTKIDPTNPDNITISHSEIVDSGANQAWSLELFFEIAVPLMVGTILIPLVIGSIIRAFLRAIGRGRTWWRFIVASLVVWSVTITLKSFSASIANGRCRSYCTLSSLYAPYFTAGPLMFIPFYLFILLNLTMSIQGKKKNWASLIYWYMNTCFMAVVTLSPVDDKGAAIMGAIYGISLFVAWWLKPDLYYRWDQGRRQKSKES</sequence>
<reference evidence="3" key="1">
    <citation type="journal article" date="2017" name="Nat. Microbiol.">
        <title>Global analysis of biosynthetic gene clusters reveals vast potential of secondary metabolite production in Penicillium species.</title>
        <authorList>
            <person name="Nielsen J.C."/>
            <person name="Grijseels S."/>
            <person name="Prigent S."/>
            <person name="Ji B."/>
            <person name="Dainat J."/>
            <person name="Nielsen K.F."/>
            <person name="Frisvad J.C."/>
            <person name="Workman M."/>
            <person name="Nielsen J."/>
        </authorList>
    </citation>
    <scope>NUCLEOTIDE SEQUENCE [LARGE SCALE GENOMIC DNA]</scope>
    <source>
        <strain evidence="3">IBT 29525</strain>
    </source>
</reference>
<keyword evidence="1" id="KW-0472">Membrane</keyword>
<feature type="transmembrane region" description="Helical" evidence="1">
    <location>
        <begin position="241"/>
        <end position="258"/>
    </location>
</feature>
<evidence type="ECO:0000256" key="1">
    <source>
        <dbReference type="SAM" id="Phobius"/>
    </source>
</evidence>
<keyword evidence="1" id="KW-0812">Transmembrane</keyword>
<dbReference type="AlphaFoldDB" id="A0A1V6RCM0"/>
<dbReference type="Proteomes" id="UP000191612">
    <property type="component" value="Unassembled WGS sequence"/>
</dbReference>
<dbReference type="InterPro" id="IPR002523">
    <property type="entry name" value="MgTranspt_CorA/ZnTranspt_ZntB"/>
</dbReference>
<proteinExistence type="predicted"/>
<gene>
    <name evidence="2" type="ORF">PENSOL_c007G05390</name>
</gene>
<feature type="transmembrane region" description="Helical" evidence="1">
    <location>
        <begin position="146"/>
        <end position="165"/>
    </location>
</feature>
<keyword evidence="1" id="KW-1133">Transmembrane helix</keyword>
<dbReference type="Pfam" id="PF01544">
    <property type="entry name" value="CorA"/>
    <property type="match status" value="1"/>
</dbReference>
<evidence type="ECO:0000313" key="2">
    <source>
        <dbReference type="EMBL" id="OQD99294.1"/>
    </source>
</evidence>
<name>A0A1V6RCM0_9EURO</name>
<evidence type="ECO:0000313" key="3">
    <source>
        <dbReference type="Proteomes" id="UP000191612"/>
    </source>
</evidence>
<organism evidence="2 3">
    <name type="scientific">Penicillium solitum</name>
    <dbReference type="NCBI Taxonomy" id="60172"/>
    <lineage>
        <taxon>Eukaryota</taxon>
        <taxon>Fungi</taxon>
        <taxon>Dikarya</taxon>
        <taxon>Ascomycota</taxon>
        <taxon>Pezizomycotina</taxon>
        <taxon>Eurotiomycetes</taxon>
        <taxon>Eurotiomycetidae</taxon>
        <taxon>Eurotiales</taxon>
        <taxon>Aspergillaceae</taxon>
        <taxon>Penicillium</taxon>
    </lineage>
</organism>
<feature type="transmembrane region" description="Helical" evidence="1">
    <location>
        <begin position="41"/>
        <end position="61"/>
    </location>
</feature>
<dbReference type="EMBL" id="MDYO01000007">
    <property type="protein sequence ID" value="OQD99294.1"/>
    <property type="molecule type" value="Genomic_DNA"/>
</dbReference>
<keyword evidence="3" id="KW-1185">Reference proteome</keyword>
<comment type="caution">
    <text evidence="2">The sequence shown here is derived from an EMBL/GenBank/DDBJ whole genome shotgun (WGS) entry which is preliminary data.</text>
</comment>